<organism evidence="3 4">
    <name type="scientific">Streptomyces niveus</name>
    <name type="common">Streptomyces spheroides</name>
    <dbReference type="NCBI Taxonomy" id="193462"/>
    <lineage>
        <taxon>Bacteria</taxon>
        <taxon>Bacillati</taxon>
        <taxon>Actinomycetota</taxon>
        <taxon>Actinomycetes</taxon>
        <taxon>Kitasatosporales</taxon>
        <taxon>Streptomycetaceae</taxon>
        <taxon>Streptomyces</taxon>
    </lineage>
</organism>
<dbReference type="EMBL" id="CP018047">
    <property type="protein sequence ID" value="AQU70250.1"/>
    <property type="molecule type" value="Genomic_DNA"/>
</dbReference>
<dbReference type="SMART" id="SM00530">
    <property type="entry name" value="HTH_XRE"/>
    <property type="match status" value="1"/>
</dbReference>
<evidence type="ECO:0000259" key="2">
    <source>
        <dbReference type="PROSITE" id="PS50943"/>
    </source>
</evidence>
<dbReference type="AlphaFoldDB" id="A0A1U9R1F4"/>
<dbReference type="RefSeq" id="WP_159392550.1">
    <property type="nucleotide sequence ID" value="NZ_CP018047.1"/>
</dbReference>
<evidence type="ECO:0000313" key="3">
    <source>
        <dbReference type="EMBL" id="AQU70250.1"/>
    </source>
</evidence>
<protein>
    <recommendedName>
        <fullName evidence="2">HTH cro/C1-type domain-containing protein</fullName>
    </recommendedName>
</protein>
<dbReference type="Pfam" id="PF13560">
    <property type="entry name" value="HTH_31"/>
    <property type="match status" value="1"/>
</dbReference>
<dbReference type="InterPro" id="IPR041413">
    <property type="entry name" value="MLTR_LBD"/>
</dbReference>
<feature type="region of interest" description="Disordered" evidence="1">
    <location>
        <begin position="242"/>
        <end position="309"/>
    </location>
</feature>
<dbReference type="InterPro" id="IPR010982">
    <property type="entry name" value="Lambda_DNA-bd_dom_sf"/>
</dbReference>
<dbReference type="GO" id="GO:0003677">
    <property type="term" value="F:DNA binding"/>
    <property type="evidence" value="ECO:0007669"/>
    <property type="project" value="InterPro"/>
</dbReference>
<dbReference type="PROSITE" id="PS50943">
    <property type="entry name" value="HTH_CROC1"/>
    <property type="match status" value="1"/>
</dbReference>
<dbReference type="Gene3D" id="3.30.450.180">
    <property type="match status" value="1"/>
</dbReference>
<feature type="compositionally biased region" description="Basic and acidic residues" evidence="1">
    <location>
        <begin position="259"/>
        <end position="272"/>
    </location>
</feature>
<proteinExistence type="predicted"/>
<keyword evidence="4" id="KW-1185">Reference proteome</keyword>
<sequence length="309" mass="34545">MGFGNLLRTWRKAAGVNQDPVARVLGMAIRTYGNIERGAAPARFSREQCEALAGFLRLDTEAHHALLLHNVGTTFDVSHPDRRPPLDEAMRLLIEEQPSPSLLCDRHWHVLAYNSLMAAWWPWVTEPGANLLKWGLLDPEARVQHHQWRDHANRLIRLLKFALAGRRDDPELARLAEEVRTDPDVLRLWETTSEVAENRDGHLHRMRVPALGWRTVELISHTLHPASLPDSRLIIFTQLQEPEHSELPARPRQTVNPPRADHPARPHTDRGRHAVLTAGPEGGASSGRYQLAARGPGGGAERAADAAAS</sequence>
<gene>
    <name evidence="3" type="ORF">BBN63_32790</name>
</gene>
<dbReference type="PANTHER" id="PTHR35010">
    <property type="entry name" value="BLL4672 PROTEIN-RELATED"/>
    <property type="match status" value="1"/>
</dbReference>
<evidence type="ECO:0000313" key="4">
    <source>
        <dbReference type="Proteomes" id="UP000189677"/>
    </source>
</evidence>
<dbReference type="KEGG" id="snw:BBN63_32790"/>
<dbReference type="CDD" id="cd00093">
    <property type="entry name" value="HTH_XRE"/>
    <property type="match status" value="1"/>
</dbReference>
<dbReference type="InterPro" id="IPR001387">
    <property type="entry name" value="Cro/C1-type_HTH"/>
</dbReference>
<reference evidence="3 4" key="1">
    <citation type="submission" date="2016-11" db="EMBL/GenBank/DDBJ databases">
        <title>Complete genome sequence of Streptomyces niveus SCSIO 3406.</title>
        <authorList>
            <person name="Zhu Q."/>
            <person name="Cheng W."/>
            <person name="Song Y."/>
            <person name="Li Q."/>
            <person name="Ju J."/>
        </authorList>
    </citation>
    <scope>NUCLEOTIDE SEQUENCE [LARGE SCALE GENOMIC DNA]</scope>
    <source>
        <strain evidence="3 4">SCSIO 3406</strain>
    </source>
</reference>
<accession>A0A1U9R1F4</accession>
<feature type="domain" description="HTH cro/C1-type" evidence="2">
    <location>
        <begin position="7"/>
        <end position="63"/>
    </location>
</feature>
<evidence type="ECO:0000256" key="1">
    <source>
        <dbReference type="SAM" id="MobiDB-lite"/>
    </source>
</evidence>
<name>A0A1U9R1F4_STRNV</name>
<dbReference type="SUPFAM" id="SSF47413">
    <property type="entry name" value="lambda repressor-like DNA-binding domains"/>
    <property type="match status" value="1"/>
</dbReference>
<dbReference type="PANTHER" id="PTHR35010:SF2">
    <property type="entry name" value="BLL4672 PROTEIN"/>
    <property type="match status" value="1"/>
</dbReference>
<dbReference type="Pfam" id="PF17765">
    <property type="entry name" value="MLTR_LBD"/>
    <property type="match status" value="1"/>
</dbReference>
<dbReference type="Proteomes" id="UP000189677">
    <property type="component" value="Chromosome"/>
</dbReference>
<dbReference type="OrthoDB" id="3291396at2"/>
<dbReference type="Gene3D" id="1.10.260.40">
    <property type="entry name" value="lambda repressor-like DNA-binding domains"/>
    <property type="match status" value="1"/>
</dbReference>